<evidence type="ECO:0000256" key="1">
    <source>
        <dbReference type="ARBA" id="ARBA00022603"/>
    </source>
</evidence>
<evidence type="ECO:0000256" key="3">
    <source>
        <dbReference type="ARBA" id="ARBA00022691"/>
    </source>
</evidence>
<evidence type="ECO:0000256" key="4">
    <source>
        <dbReference type="SAM" id="SignalP"/>
    </source>
</evidence>
<evidence type="ECO:0000313" key="7">
    <source>
        <dbReference type="Proteomes" id="UP000198406"/>
    </source>
</evidence>
<evidence type="ECO:0000259" key="5">
    <source>
        <dbReference type="Pfam" id="PF10672"/>
    </source>
</evidence>
<keyword evidence="4" id="KW-0732">Signal</keyword>
<accession>A0A1Z5K2D1</accession>
<sequence>MAWKYTYLWSVIAPLLFLPPTASFTTTSVSVRTPKWALSSTPLDNNNNRKKKKTKSITIKEWSQKIKNSPTVETTTKKYRRSRKRVEHPKQTYLYKSQRERLERAGEEEKRETTSLPDVLAQAKEFGMVPSAQHCDPDGTEPKIVGRIQVSEEDGSSGSYAYLIEKPAGWAILGGGGSSNKTTESYRKTKSKKHRVIIQEKDGTKDVLEYDENDILAWMTPEEIEEYNASEEAEEETKRRSITIVDEDDDSVDTVLDDDSDVVEVMVDDREEEEDLVDNFESEPSSFETDGTLDLNEEDMDPKTLENLRRIAARRQTQSRTASFAPYSRPSVVSWLKDVKAQEGMPVRGGNFWTALAGAADVDDSGLVLLCPKANAANVFVELTEYVAVLGTGGYVAPKSKLKASKGLEESIVVDELSRMRKGRLEDTVHTVKVTVPDNGSTCGHIIDTLQSKYKDGIRGDPSANPLDRRARRRLMHCGAMTVSSLICDDTVTYTVPSFPDDIAILVERSTDMFKSGRFRGRSGLMDNPLTTCYREVNGIADGIPGWTVDRYDKWLFVQHDPQYPRGPLPSIHDGKTAGVYCLEARQDRSAMGSQEGIKPRLLEGQPLKGNLTVLENGIKYVVSLDKDFSTGIFLDQRPQRAWLSQNCDENTHVLNCFAHTGAFSVAAASAGASTVSLDLSQKWLGRLPEHFKANNIPFDERHDCIYGDCFDWLERLAKRGEKYDIVILDPPSSSVGGRKKKRWSIKSDLDELVALAARLVKDGGLLWTTTNSATLTSVKMAKMCIKGFEEAGIESARLERIQPMPYDFPSTGSQPVKNLVWRIR</sequence>
<dbReference type="Gene3D" id="3.30.750.80">
    <property type="entry name" value="RNA methyltransferase domain (HRMD) like"/>
    <property type="match status" value="1"/>
</dbReference>
<dbReference type="CDD" id="cd02440">
    <property type="entry name" value="AdoMet_MTases"/>
    <property type="match status" value="1"/>
</dbReference>
<comment type="caution">
    <text evidence="6">The sequence shown here is derived from an EMBL/GenBank/DDBJ whole genome shotgun (WGS) entry which is preliminary data.</text>
</comment>
<dbReference type="AlphaFoldDB" id="A0A1Z5K2D1"/>
<keyword evidence="7" id="KW-1185">Reference proteome</keyword>
<dbReference type="InterPro" id="IPR019614">
    <property type="entry name" value="SAM-dep_methyl-trfase"/>
</dbReference>
<dbReference type="Gene3D" id="3.40.50.150">
    <property type="entry name" value="Vaccinia Virus protein VP39"/>
    <property type="match status" value="1"/>
</dbReference>
<organism evidence="6 7">
    <name type="scientific">Fistulifera solaris</name>
    <name type="common">Oleaginous diatom</name>
    <dbReference type="NCBI Taxonomy" id="1519565"/>
    <lineage>
        <taxon>Eukaryota</taxon>
        <taxon>Sar</taxon>
        <taxon>Stramenopiles</taxon>
        <taxon>Ochrophyta</taxon>
        <taxon>Bacillariophyta</taxon>
        <taxon>Bacillariophyceae</taxon>
        <taxon>Bacillariophycidae</taxon>
        <taxon>Naviculales</taxon>
        <taxon>Naviculaceae</taxon>
        <taxon>Fistulifera</taxon>
    </lineage>
</organism>
<dbReference type="Proteomes" id="UP000198406">
    <property type="component" value="Unassembled WGS sequence"/>
</dbReference>
<keyword evidence="3" id="KW-0949">S-adenosyl-L-methionine</keyword>
<gene>
    <name evidence="6" type="ORF">FisN_9Hh148</name>
</gene>
<dbReference type="GO" id="GO:0008168">
    <property type="term" value="F:methyltransferase activity"/>
    <property type="evidence" value="ECO:0007669"/>
    <property type="project" value="UniProtKB-KW"/>
</dbReference>
<dbReference type="OrthoDB" id="40071at2759"/>
<dbReference type="SUPFAM" id="SSF53335">
    <property type="entry name" value="S-adenosyl-L-methionine-dependent methyltransferases"/>
    <property type="match status" value="1"/>
</dbReference>
<evidence type="ECO:0000256" key="2">
    <source>
        <dbReference type="ARBA" id="ARBA00022679"/>
    </source>
</evidence>
<dbReference type="EMBL" id="BDSP01000147">
    <property type="protein sequence ID" value="GAX20423.1"/>
    <property type="molecule type" value="Genomic_DNA"/>
</dbReference>
<reference evidence="6 7" key="1">
    <citation type="journal article" date="2015" name="Plant Cell">
        <title>Oil accumulation by the oleaginous diatom Fistulifera solaris as revealed by the genome and transcriptome.</title>
        <authorList>
            <person name="Tanaka T."/>
            <person name="Maeda Y."/>
            <person name="Veluchamy A."/>
            <person name="Tanaka M."/>
            <person name="Abida H."/>
            <person name="Marechal E."/>
            <person name="Bowler C."/>
            <person name="Muto M."/>
            <person name="Sunaga Y."/>
            <person name="Tanaka M."/>
            <person name="Yoshino T."/>
            <person name="Taniguchi T."/>
            <person name="Fukuda Y."/>
            <person name="Nemoto M."/>
            <person name="Matsumoto M."/>
            <person name="Wong P.S."/>
            <person name="Aburatani S."/>
            <person name="Fujibuchi W."/>
        </authorList>
    </citation>
    <scope>NUCLEOTIDE SEQUENCE [LARGE SCALE GENOMIC DNA]</scope>
    <source>
        <strain evidence="6 7">JPCC DA0580</strain>
    </source>
</reference>
<keyword evidence="2" id="KW-0808">Transferase</keyword>
<feature type="signal peptide" evidence="4">
    <location>
        <begin position="1"/>
        <end position="23"/>
    </location>
</feature>
<dbReference type="InterPro" id="IPR029063">
    <property type="entry name" value="SAM-dependent_MTases_sf"/>
</dbReference>
<evidence type="ECO:0000313" key="6">
    <source>
        <dbReference type="EMBL" id="GAX20423.1"/>
    </source>
</evidence>
<dbReference type="InParanoid" id="A0A1Z5K2D1"/>
<dbReference type="PANTHER" id="PTHR43042">
    <property type="entry name" value="SAM-DEPENDENT METHYLTRANSFERASE"/>
    <property type="match status" value="1"/>
</dbReference>
<feature type="domain" description="S-adenosylmethionine-dependent methyltransferase" evidence="5">
    <location>
        <begin position="602"/>
        <end position="772"/>
    </location>
</feature>
<protein>
    <recommendedName>
        <fullName evidence="5">S-adenosylmethionine-dependent methyltransferase domain-containing protein</fullName>
    </recommendedName>
</protein>
<dbReference type="Pfam" id="PF10672">
    <property type="entry name" value="Methyltrans_SAM"/>
    <property type="match status" value="1"/>
</dbReference>
<name>A0A1Z5K2D1_FISSO</name>
<feature type="chain" id="PRO_5012509565" description="S-adenosylmethionine-dependent methyltransferase domain-containing protein" evidence="4">
    <location>
        <begin position="24"/>
        <end position="825"/>
    </location>
</feature>
<dbReference type="PANTHER" id="PTHR43042:SF3">
    <property type="entry name" value="RIBOSOMAL RNA LARGE SUBUNIT METHYLTRANSFERASE YWBD-RELATED"/>
    <property type="match status" value="1"/>
</dbReference>
<dbReference type="GO" id="GO:0032259">
    <property type="term" value="P:methylation"/>
    <property type="evidence" value="ECO:0007669"/>
    <property type="project" value="UniProtKB-KW"/>
</dbReference>
<proteinExistence type="predicted"/>
<keyword evidence="1" id="KW-0489">Methyltransferase</keyword>